<accession>A0A5S9R732</accession>
<keyword evidence="3" id="KW-1185">Reference proteome</keyword>
<name>A0A5S9R732_MYCVN</name>
<organism evidence="2 3">
    <name type="scientific">Mycolicibacterium vanbaalenii</name>
    <name type="common">Mycobacterium vanbaalenii</name>
    <dbReference type="NCBI Taxonomy" id="110539"/>
    <lineage>
        <taxon>Bacteria</taxon>
        <taxon>Bacillati</taxon>
        <taxon>Actinomycetota</taxon>
        <taxon>Actinomycetes</taxon>
        <taxon>Mycobacteriales</taxon>
        <taxon>Mycobacteriaceae</taxon>
        <taxon>Mycolicibacterium</taxon>
    </lineage>
</organism>
<dbReference type="EMBL" id="CACSIP010000035">
    <property type="protein sequence ID" value="CAA0129308.1"/>
    <property type="molecule type" value="Genomic_DNA"/>
</dbReference>
<sequence length="82" mass="9027">MPDEMRLDENSRVILDPQPPDHRHPQAIQACPLCDTEGIRGGFPCHHTDHAAAAKRGKAACIAQLKAKRTPTDTTQPETHPQ</sequence>
<dbReference type="AlphaFoldDB" id="A0A5S9R732"/>
<evidence type="ECO:0000256" key="1">
    <source>
        <dbReference type="SAM" id="MobiDB-lite"/>
    </source>
</evidence>
<gene>
    <name evidence="2" type="ORF">AELLOGFF_05534</name>
</gene>
<protein>
    <submittedName>
        <fullName evidence="2">Uncharacterized protein</fullName>
    </submittedName>
</protein>
<proteinExistence type="predicted"/>
<reference evidence="2 3" key="1">
    <citation type="submission" date="2019-11" db="EMBL/GenBank/DDBJ databases">
        <authorList>
            <person name="Holert J."/>
        </authorList>
    </citation>
    <scope>NUCLEOTIDE SEQUENCE [LARGE SCALE GENOMIC DNA]</scope>
    <source>
        <strain evidence="2">BC8_1</strain>
    </source>
</reference>
<feature type="region of interest" description="Disordered" evidence="1">
    <location>
        <begin position="1"/>
        <end position="24"/>
    </location>
</feature>
<dbReference type="Proteomes" id="UP000430146">
    <property type="component" value="Unassembled WGS sequence"/>
</dbReference>
<dbReference type="RefSeq" id="WP_159233499.1">
    <property type="nucleotide sequence ID" value="NZ_CACSIP010000035.1"/>
</dbReference>
<evidence type="ECO:0000313" key="3">
    <source>
        <dbReference type="Proteomes" id="UP000430146"/>
    </source>
</evidence>
<evidence type="ECO:0000313" key="2">
    <source>
        <dbReference type="EMBL" id="CAA0129308.1"/>
    </source>
</evidence>
<feature type="compositionally biased region" description="Basic and acidic residues" evidence="1">
    <location>
        <begin position="1"/>
        <end position="11"/>
    </location>
</feature>